<accession>A0A8B7N9Z0</accession>
<dbReference type="OrthoDB" id="43547at2759"/>
<dbReference type="AlphaFoldDB" id="A0A8B7N9Z0"/>
<keyword evidence="2" id="KW-1185">Reference proteome</keyword>
<dbReference type="PANTHER" id="PTHR14918:SF3">
    <property type="entry name" value="KICSTOR COMPLEX PROTEIN SZT2"/>
    <property type="match status" value="1"/>
</dbReference>
<dbReference type="GO" id="GO:0005777">
    <property type="term" value="C:peroxisome"/>
    <property type="evidence" value="ECO:0007669"/>
    <property type="project" value="InterPro"/>
</dbReference>
<feature type="region of interest" description="Disordered" evidence="1">
    <location>
        <begin position="192"/>
        <end position="243"/>
    </location>
</feature>
<feature type="region of interest" description="Disordered" evidence="1">
    <location>
        <begin position="467"/>
        <end position="557"/>
    </location>
</feature>
<organism evidence="2 3">
    <name type="scientific">Hyalella azteca</name>
    <name type="common">Amphipod</name>
    <dbReference type="NCBI Taxonomy" id="294128"/>
    <lineage>
        <taxon>Eukaryota</taxon>
        <taxon>Metazoa</taxon>
        <taxon>Ecdysozoa</taxon>
        <taxon>Arthropoda</taxon>
        <taxon>Crustacea</taxon>
        <taxon>Multicrustacea</taxon>
        <taxon>Malacostraca</taxon>
        <taxon>Eumalacostraca</taxon>
        <taxon>Peracarida</taxon>
        <taxon>Amphipoda</taxon>
        <taxon>Senticaudata</taxon>
        <taxon>Talitrida</taxon>
        <taxon>Talitroidea</taxon>
        <taxon>Hyalellidae</taxon>
        <taxon>Hyalella</taxon>
    </lineage>
</organism>
<protein>
    <submittedName>
        <fullName evidence="3">Uncharacterized protein LOC108667775</fullName>
    </submittedName>
</protein>
<feature type="region of interest" description="Disordered" evidence="1">
    <location>
        <begin position="257"/>
        <end position="318"/>
    </location>
</feature>
<proteinExistence type="predicted"/>
<gene>
    <name evidence="3" type="primary">LOC108667775</name>
</gene>
<evidence type="ECO:0000313" key="2">
    <source>
        <dbReference type="Proteomes" id="UP000694843"/>
    </source>
</evidence>
<dbReference type="RefSeq" id="XP_018010328.2">
    <property type="nucleotide sequence ID" value="XM_018154839.2"/>
</dbReference>
<feature type="non-terminal residue" evidence="3">
    <location>
        <position position="1042"/>
    </location>
</feature>
<dbReference type="Proteomes" id="UP000694843">
    <property type="component" value="Unplaced"/>
</dbReference>
<sequence>MTIRNKACTILVFCCSVEEDPIDLLPEEQRLAITNTTQQLSWLVLDEVCAIGLQELPLTEATVTRVVQHVRRSQHCPNAALSLIPLDFVTGGTTARDVFMQEFDQLSVYQGTYRLHKLGPHHILVLGNRHRTRHLASVVPPLAPLTTCPLSSNKLSPHGPAVMPHPSPGNLQDLLASCPDPAFPLAKSFTTKARSPPVLPGPHEESSPTKLQRRVSFHTAEAEESVEDVETGSAAVETGSAAVETGSAAVEKLKWAKRRERKERRDSERRGSISTSDSEDQNDGYHRSSYSRETSQLREKSREKERSKHSRERAFAATSCVKPSCGPTAVEPMAAATTGFVTATSVGTRVTDMVTNSALADVTSSAGYSSNVPVTTTSIDVTATSLGAMSISHPVSSCVDGLNMNAMLAHPGVLRGHDASSGKESSELGDVVDGASMSRPWERQELEPGMVITCGGVQQQELFFTLEGEGSAQRDSISSSSLPPAALDRGKRKAKSPVKTSPKKEDGSGKMRHPPLRRTNGSGATEMAAAGMPVPRSASSDECAAGARGTQPDDTHCTVSLSRRRHFSATALDTTTSTTVAGCTSASSATVSSASTGATSSISASAAAAGLASDVSSVLESGQTTDIGCEGDISESDDCADWLQEFETAQPCLPKFWLILHVGERNVTVYFHCRLPCDACQYKAVLEDTLSLIRALVRHVNQSLLLHSLHKTRLCHSLLTPPSPGSSWGDAYIVNTEDDMHNEATDDSYHEASLRNEPGTFRCPVVWDTRFLLHPRLKSGVTKYPSKPTTSADPNSHLVTSNVSASSAIIVSPAGAINGISAVPANAPLNNNAQNSTMVSTVIANSTAAADLIASAPQSFSSAVGSVTSVAWSDIARYDREEVSGVSQRKTFRDDDNPSMFTSTSEHISTTSNSVASVTEAPVTVHPAATLPSSVVAASSAFHGVDGRPRISSVGERDVITEGVTASHSSSKGYDYIELTVHGIAQPGPNITEELVSMLQKRLDEAVLDAVCVLLWNNPQYKLPPEDVHFIQPPKQPPQLTL</sequence>
<feature type="compositionally biased region" description="Polar residues" evidence="1">
    <location>
        <begin position="899"/>
        <end position="908"/>
    </location>
</feature>
<feature type="compositionally biased region" description="Basic and acidic residues" evidence="1">
    <location>
        <begin position="295"/>
        <end position="306"/>
    </location>
</feature>
<dbReference type="InterPro" id="IPR033228">
    <property type="entry name" value="SZT2"/>
</dbReference>
<evidence type="ECO:0000313" key="3">
    <source>
        <dbReference type="RefSeq" id="XP_018010328.2"/>
    </source>
</evidence>
<reference evidence="3" key="1">
    <citation type="submission" date="2025-08" db="UniProtKB">
        <authorList>
            <consortium name="RefSeq"/>
        </authorList>
    </citation>
    <scope>IDENTIFICATION</scope>
    <source>
        <tissue evidence="3">Whole organism</tissue>
    </source>
</reference>
<feature type="region of interest" description="Disordered" evidence="1">
    <location>
        <begin position="888"/>
        <end position="908"/>
    </location>
</feature>
<evidence type="ECO:0000256" key="1">
    <source>
        <dbReference type="SAM" id="MobiDB-lite"/>
    </source>
</evidence>
<dbReference type="GeneID" id="108667775"/>
<dbReference type="KEGG" id="hazt:108667775"/>
<dbReference type="PANTHER" id="PTHR14918">
    <property type="entry name" value="KICSTOR COMPLEX PROTEIN SZT2"/>
    <property type="match status" value="1"/>
</dbReference>
<name>A0A8B7N9Z0_HYAAZ</name>
<feature type="compositionally biased region" description="Low complexity" evidence="1">
    <location>
        <begin position="474"/>
        <end position="487"/>
    </location>
</feature>